<reference evidence="2" key="2">
    <citation type="submission" date="2019-10" db="EMBL/GenBank/DDBJ databases">
        <title>A de novo genome assembly of a pear dwarfing rootstock.</title>
        <authorList>
            <person name="Wang F."/>
            <person name="Wang J."/>
            <person name="Li S."/>
            <person name="Zhang Y."/>
            <person name="Fang M."/>
            <person name="Ma L."/>
            <person name="Zhao Y."/>
            <person name="Jiang S."/>
        </authorList>
    </citation>
    <scope>NUCLEOTIDE SEQUENCE [LARGE SCALE GENOMIC DNA]</scope>
</reference>
<dbReference type="PANTHER" id="PTHR35117:SF1">
    <property type="entry name" value="MYOSIN-M HEAVY PROTEIN"/>
    <property type="match status" value="1"/>
</dbReference>
<keyword evidence="2" id="KW-1185">Reference proteome</keyword>
<evidence type="ECO:0008006" key="3">
    <source>
        <dbReference type="Google" id="ProtNLM"/>
    </source>
</evidence>
<organism evidence="1 2">
    <name type="scientific">Pyrus ussuriensis x Pyrus communis</name>
    <dbReference type="NCBI Taxonomy" id="2448454"/>
    <lineage>
        <taxon>Eukaryota</taxon>
        <taxon>Viridiplantae</taxon>
        <taxon>Streptophyta</taxon>
        <taxon>Embryophyta</taxon>
        <taxon>Tracheophyta</taxon>
        <taxon>Spermatophyta</taxon>
        <taxon>Magnoliopsida</taxon>
        <taxon>eudicotyledons</taxon>
        <taxon>Gunneridae</taxon>
        <taxon>Pentapetalae</taxon>
        <taxon>rosids</taxon>
        <taxon>fabids</taxon>
        <taxon>Rosales</taxon>
        <taxon>Rosaceae</taxon>
        <taxon>Amygdaloideae</taxon>
        <taxon>Maleae</taxon>
        <taxon>Pyrus</taxon>
    </lineage>
</organism>
<dbReference type="EMBL" id="SMOL01000401">
    <property type="protein sequence ID" value="KAB2618943.1"/>
    <property type="molecule type" value="Genomic_DNA"/>
</dbReference>
<dbReference type="AlphaFoldDB" id="A0A5N5GWE3"/>
<reference evidence="1 2" key="3">
    <citation type="submission" date="2019-11" db="EMBL/GenBank/DDBJ databases">
        <title>A de novo genome assembly of a pear dwarfing rootstock.</title>
        <authorList>
            <person name="Wang F."/>
            <person name="Wang J."/>
            <person name="Li S."/>
            <person name="Zhang Y."/>
            <person name="Fang M."/>
            <person name="Ma L."/>
            <person name="Zhao Y."/>
            <person name="Jiang S."/>
        </authorList>
    </citation>
    <scope>NUCLEOTIDE SEQUENCE [LARGE SCALE GENOMIC DNA]</scope>
    <source>
        <strain evidence="1">S2</strain>
        <tissue evidence="1">Leaf</tissue>
    </source>
</reference>
<reference evidence="1 2" key="1">
    <citation type="submission" date="2019-09" db="EMBL/GenBank/DDBJ databases">
        <authorList>
            <person name="Ou C."/>
        </authorList>
    </citation>
    <scope>NUCLEOTIDE SEQUENCE [LARGE SCALE GENOMIC DNA]</scope>
    <source>
        <strain evidence="1">S2</strain>
        <tissue evidence="1">Leaf</tissue>
    </source>
</reference>
<protein>
    <recommendedName>
        <fullName evidence="3">LisH domain-containing protein</fullName>
    </recommendedName>
</protein>
<sequence length="121" mass="13547">MVTPVQITFIVDRYLCDNNYLVTRSLFRTEASSLIAKSPIREVPKSLLSMMNAYNVDGSLIVSAHPAMAPQSFNLLVPFCPTRTKRKTKQPSYFVLRVPNIHETSVPSAYQTAPFLTVALL</sequence>
<name>A0A5N5GWE3_9ROSA</name>
<evidence type="ECO:0000313" key="1">
    <source>
        <dbReference type="EMBL" id="KAB2618943.1"/>
    </source>
</evidence>
<dbReference type="Proteomes" id="UP000327157">
    <property type="component" value="Chromosome 15"/>
</dbReference>
<accession>A0A5N5GWE3</accession>
<evidence type="ECO:0000313" key="2">
    <source>
        <dbReference type="Proteomes" id="UP000327157"/>
    </source>
</evidence>
<dbReference type="PANTHER" id="PTHR35117">
    <property type="entry name" value="MYOSIN-M HEAVY PROTEIN"/>
    <property type="match status" value="1"/>
</dbReference>
<gene>
    <name evidence="1" type="ORF">D8674_014812</name>
</gene>
<dbReference type="OrthoDB" id="1939654at2759"/>
<proteinExistence type="predicted"/>
<comment type="caution">
    <text evidence="1">The sequence shown here is derived from an EMBL/GenBank/DDBJ whole genome shotgun (WGS) entry which is preliminary data.</text>
</comment>